<evidence type="ECO:0000313" key="3">
    <source>
        <dbReference type="EMBL" id="GAL71066.1"/>
    </source>
</evidence>
<name>A0A090W2C5_9FLAO</name>
<evidence type="ECO:0000259" key="2">
    <source>
        <dbReference type="PROSITE" id="PS50850"/>
    </source>
</evidence>
<protein>
    <recommendedName>
        <fullName evidence="2">Major facilitator superfamily (MFS) profile domain-containing protein</fullName>
    </recommendedName>
</protein>
<feature type="transmembrane region" description="Helical" evidence="1">
    <location>
        <begin position="7"/>
        <end position="24"/>
    </location>
</feature>
<dbReference type="AlphaFoldDB" id="A0A090W2C5"/>
<gene>
    <name evidence="3" type="ORF">JCM19302_495</name>
</gene>
<comment type="caution">
    <text evidence="3">The sequence shown here is derived from an EMBL/GenBank/DDBJ whole genome shotgun (WGS) entry which is preliminary data.</text>
</comment>
<dbReference type="Proteomes" id="UP000029646">
    <property type="component" value="Unassembled WGS sequence"/>
</dbReference>
<dbReference type="PROSITE" id="PS50850">
    <property type="entry name" value="MFS"/>
    <property type="match status" value="1"/>
</dbReference>
<dbReference type="EMBL" id="BBNS01000010">
    <property type="protein sequence ID" value="GAL71066.1"/>
    <property type="molecule type" value="Genomic_DNA"/>
</dbReference>
<feature type="domain" description="Major facilitator superfamily (MFS) profile" evidence="2">
    <location>
        <begin position="1"/>
        <end position="61"/>
    </location>
</feature>
<dbReference type="InterPro" id="IPR020846">
    <property type="entry name" value="MFS_dom"/>
</dbReference>
<accession>A0A090W2C5</accession>
<keyword evidence="1" id="KW-0472">Membrane</keyword>
<dbReference type="GO" id="GO:0022857">
    <property type="term" value="F:transmembrane transporter activity"/>
    <property type="evidence" value="ECO:0007669"/>
    <property type="project" value="InterPro"/>
</dbReference>
<feature type="transmembrane region" description="Helical" evidence="1">
    <location>
        <begin position="30"/>
        <end position="51"/>
    </location>
</feature>
<keyword evidence="1" id="KW-0812">Transmembrane</keyword>
<evidence type="ECO:0000313" key="4">
    <source>
        <dbReference type="Proteomes" id="UP000029646"/>
    </source>
</evidence>
<organism evidence="3 4">
    <name type="scientific">Jejuia pallidilutea</name>
    <dbReference type="NCBI Taxonomy" id="504487"/>
    <lineage>
        <taxon>Bacteria</taxon>
        <taxon>Pseudomonadati</taxon>
        <taxon>Bacteroidota</taxon>
        <taxon>Flavobacteriia</taxon>
        <taxon>Flavobacteriales</taxon>
        <taxon>Flavobacteriaceae</taxon>
        <taxon>Jejuia</taxon>
    </lineage>
</organism>
<sequence>MLNRFHVWFPGGIVIGAILGWLIMDVLGLSWQVMVGALFIPLVIYGVLFFGQKFLLPNEFS</sequence>
<proteinExistence type="predicted"/>
<evidence type="ECO:0000256" key="1">
    <source>
        <dbReference type="SAM" id="Phobius"/>
    </source>
</evidence>
<dbReference type="RefSeq" id="WP_202963300.1">
    <property type="nucleotide sequence ID" value="NZ_BBNS01000010.1"/>
</dbReference>
<reference evidence="3 4" key="1">
    <citation type="journal article" date="2014" name="Genome Announc.">
        <title>Draft Genome Sequence of Marine Flavobacterium Jejuia pallidilutea Strain 11shimoA1 and Pigmentation Mutants.</title>
        <authorList>
            <person name="Takatani N."/>
            <person name="Nakanishi M."/>
            <person name="Meirelles P."/>
            <person name="Mino S."/>
            <person name="Suda W."/>
            <person name="Oshima K."/>
            <person name="Hattori M."/>
            <person name="Ohkuma M."/>
            <person name="Hosokawa M."/>
            <person name="Miyashita K."/>
            <person name="Thompson F.L."/>
            <person name="Niwa A."/>
            <person name="Sawabe T."/>
            <person name="Sawabe T."/>
        </authorList>
    </citation>
    <scope>NUCLEOTIDE SEQUENCE [LARGE SCALE GENOMIC DNA]</scope>
    <source>
        <strain evidence="4">JCM19302</strain>
    </source>
</reference>
<keyword evidence="1" id="KW-1133">Transmembrane helix</keyword>